<dbReference type="InterPro" id="IPR011883">
    <property type="entry name" value="PaaD-like"/>
</dbReference>
<dbReference type="AlphaFoldDB" id="A0A9X7Z9G0"/>
<accession>A0A9X7Z9G0</accession>
<dbReference type="InterPro" id="IPR052339">
    <property type="entry name" value="Fe-S_Maturation_MIP18"/>
</dbReference>
<dbReference type="PANTHER" id="PTHR42831:SF3">
    <property type="entry name" value="1,2-PHENYLACETYL-COA EPOXIDASE, SUBUNIT D-RELATED"/>
    <property type="match status" value="1"/>
</dbReference>
<dbReference type="SUPFAM" id="SSF117916">
    <property type="entry name" value="Fe-S cluster assembly (FSCA) domain-like"/>
    <property type="match status" value="1"/>
</dbReference>
<evidence type="ECO:0000313" key="3">
    <source>
        <dbReference type="EMBL" id="QSO49625.1"/>
    </source>
</evidence>
<name>A0A9X7Z9G0_9BACL</name>
<dbReference type="Pfam" id="PF01883">
    <property type="entry name" value="FeS_assembly_P"/>
    <property type="match status" value="1"/>
</dbReference>
<gene>
    <name evidence="3" type="primary">paaJ</name>
    <name evidence="3" type="ORF">JZ786_01720</name>
</gene>
<dbReference type="InterPro" id="IPR034904">
    <property type="entry name" value="FSCA_dom_sf"/>
</dbReference>
<evidence type="ECO:0000259" key="2">
    <source>
        <dbReference type="Pfam" id="PF23451"/>
    </source>
</evidence>
<dbReference type="KEGG" id="afx:JZ786_01720"/>
<keyword evidence="4" id="KW-1185">Reference proteome</keyword>
<evidence type="ECO:0000313" key="4">
    <source>
        <dbReference type="Proteomes" id="UP000663505"/>
    </source>
</evidence>
<dbReference type="InterPro" id="IPR002744">
    <property type="entry name" value="MIP18-like"/>
</dbReference>
<proteinExistence type="predicted"/>
<dbReference type="NCBIfam" id="TIGR02159">
    <property type="entry name" value="PA_CoA_Oxy4"/>
    <property type="match status" value="1"/>
</dbReference>
<evidence type="ECO:0000259" key="1">
    <source>
        <dbReference type="Pfam" id="PF01883"/>
    </source>
</evidence>
<sequence length="168" mass="18805">MREVRDVAESRTETKLLDRVREALRDVKDPEIPTLSLEELGMVRKIDVEGNHVSVRLLPTFVGCPAVELIRGMVAKRILEIEDVQDVEVTFVMDVAWTSDMITHGGRRKLSEFGIAPPPRQFSPKSAPSCPYCGAEDTNVVSLFGPTACRAVYYCKSCQQPFEGMKFV</sequence>
<dbReference type="InterPro" id="IPR056572">
    <property type="entry name" value="Zn_ribbon_PaaD"/>
</dbReference>
<organism evidence="3 4">
    <name type="scientific">Alicyclobacillus mengziensis</name>
    <dbReference type="NCBI Taxonomy" id="2931921"/>
    <lineage>
        <taxon>Bacteria</taxon>
        <taxon>Bacillati</taxon>
        <taxon>Bacillota</taxon>
        <taxon>Bacilli</taxon>
        <taxon>Bacillales</taxon>
        <taxon>Alicyclobacillaceae</taxon>
        <taxon>Alicyclobacillus</taxon>
    </lineage>
</organism>
<reference evidence="3 4" key="1">
    <citation type="submission" date="2021-02" db="EMBL/GenBank/DDBJ databases">
        <title>Alicyclobacillus curvatus sp. nov. and Alicyclobacillus mengziensis sp. nov., two acidophilic bacteria isolated from acid mine drainage.</title>
        <authorList>
            <person name="Huang Y."/>
        </authorList>
    </citation>
    <scope>NUCLEOTIDE SEQUENCE [LARGE SCALE GENOMIC DNA]</scope>
    <source>
        <strain evidence="3 4">S30H14</strain>
    </source>
</reference>
<dbReference type="EMBL" id="CP071182">
    <property type="protein sequence ID" value="QSO49625.1"/>
    <property type="molecule type" value="Genomic_DNA"/>
</dbReference>
<protein>
    <submittedName>
        <fullName evidence="3">Phenylacetate-CoA oxygenase subunit PaaJ</fullName>
    </submittedName>
</protein>
<dbReference type="Proteomes" id="UP000663505">
    <property type="component" value="Chromosome"/>
</dbReference>
<dbReference type="PANTHER" id="PTHR42831">
    <property type="entry name" value="FE-S PROTEIN MATURATION AUXILIARY FACTOR YITW"/>
    <property type="match status" value="1"/>
</dbReference>
<feature type="domain" description="PaaD zinc beta ribbon" evidence="2">
    <location>
        <begin position="120"/>
        <end position="166"/>
    </location>
</feature>
<dbReference type="Pfam" id="PF23451">
    <property type="entry name" value="Zn_ribbon_PaaD"/>
    <property type="match status" value="1"/>
</dbReference>
<feature type="domain" description="MIP18 family-like" evidence="1">
    <location>
        <begin position="18"/>
        <end position="90"/>
    </location>
</feature>
<dbReference type="Gene3D" id="3.30.300.130">
    <property type="entry name" value="Fe-S cluster assembly (FSCA)"/>
    <property type="match status" value="1"/>
</dbReference>